<dbReference type="Proteomes" id="UP000620139">
    <property type="component" value="Unassembled WGS sequence"/>
</dbReference>
<dbReference type="RefSeq" id="WP_198100233.1">
    <property type="nucleotide sequence ID" value="NZ_JAEDAL010000002.1"/>
</dbReference>
<dbReference type="Gene3D" id="3.40.710.10">
    <property type="entry name" value="DD-peptidase/beta-lactamase superfamily"/>
    <property type="match status" value="1"/>
</dbReference>
<name>A0A931IZ39_9BURK</name>
<sequence length="412" mass="44462">MNAQELADGLRRAIQDLNFGAIGDPLAGGSPLRHFPSLDLAVVGFVPGQAPVAANVLFSRDQPEGLIATLPATFGPVQGVEFLADVQDAQGVSVAWLPASDWSTLPRHRLWGQGAAMRAPYPASLLKLMVAVGVAWACQQQRGDWDEAWSYQGQARALRDWQFDMLAVSCNHATSALVAWLHHAGMIRRSAGREVHNEVQALLDRLGLPTLRLHNTQPDGGWGNAAGAGVGQIHMTAWDTARLLWWLDPDAPPAPWLDAEAPRLHAEGRDAVLAGLREQGLDTILSSGTLAAVPGQPAGLPSELNRRWCQPDGNWVAGEHQWPAPSGPQSPTPSVRFAHKIGNTENYASDAGIVRSIQPLGRHYIVAFLSNLGTRYAHHPLACGPKQLAKLGAEVDRLMQRLHESRPGEARP</sequence>
<keyword evidence="2" id="KW-1185">Reference proteome</keyword>
<accession>A0A931IZ39</accession>
<evidence type="ECO:0008006" key="3">
    <source>
        <dbReference type="Google" id="ProtNLM"/>
    </source>
</evidence>
<proteinExistence type="predicted"/>
<organism evidence="1 2">
    <name type="scientific">Inhella gelatinilytica</name>
    <dbReference type="NCBI Taxonomy" id="2795030"/>
    <lineage>
        <taxon>Bacteria</taxon>
        <taxon>Pseudomonadati</taxon>
        <taxon>Pseudomonadota</taxon>
        <taxon>Betaproteobacteria</taxon>
        <taxon>Burkholderiales</taxon>
        <taxon>Sphaerotilaceae</taxon>
        <taxon>Inhella</taxon>
    </lineage>
</organism>
<dbReference type="EMBL" id="JAEDAL010000002">
    <property type="protein sequence ID" value="MBH9552638.1"/>
    <property type="molecule type" value="Genomic_DNA"/>
</dbReference>
<gene>
    <name evidence="1" type="ORF">I7X43_07205</name>
</gene>
<comment type="caution">
    <text evidence="1">The sequence shown here is derived from an EMBL/GenBank/DDBJ whole genome shotgun (WGS) entry which is preliminary data.</text>
</comment>
<dbReference type="InterPro" id="IPR012338">
    <property type="entry name" value="Beta-lactam/transpept-like"/>
</dbReference>
<protein>
    <recommendedName>
        <fullName evidence="3">Beta-lactamase family protein</fullName>
    </recommendedName>
</protein>
<evidence type="ECO:0000313" key="1">
    <source>
        <dbReference type="EMBL" id="MBH9552638.1"/>
    </source>
</evidence>
<evidence type="ECO:0000313" key="2">
    <source>
        <dbReference type="Proteomes" id="UP000620139"/>
    </source>
</evidence>
<dbReference type="SUPFAM" id="SSF56601">
    <property type="entry name" value="beta-lactamase/transpeptidase-like"/>
    <property type="match status" value="1"/>
</dbReference>
<dbReference type="AlphaFoldDB" id="A0A931IZ39"/>
<reference evidence="1" key="1">
    <citation type="submission" date="2020-12" db="EMBL/GenBank/DDBJ databases">
        <title>The genome sequence of Inhella sp. 4Y17.</title>
        <authorList>
            <person name="Liu Y."/>
        </authorList>
    </citation>
    <scope>NUCLEOTIDE SEQUENCE</scope>
    <source>
        <strain evidence="1">4Y10</strain>
    </source>
</reference>